<evidence type="ECO:0000313" key="1">
    <source>
        <dbReference type="EMBL" id="KAK3744850.1"/>
    </source>
</evidence>
<organism evidence="1 2">
    <name type="scientific">Elysia crispata</name>
    <name type="common">lettuce slug</name>
    <dbReference type="NCBI Taxonomy" id="231223"/>
    <lineage>
        <taxon>Eukaryota</taxon>
        <taxon>Metazoa</taxon>
        <taxon>Spiralia</taxon>
        <taxon>Lophotrochozoa</taxon>
        <taxon>Mollusca</taxon>
        <taxon>Gastropoda</taxon>
        <taxon>Heterobranchia</taxon>
        <taxon>Euthyneura</taxon>
        <taxon>Panpulmonata</taxon>
        <taxon>Sacoglossa</taxon>
        <taxon>Placobranchoidea</taxon>
        <taxon>Plakobranchidae</taxon>
        <taxon>Elysia</taxon>
    </lineage>
</organism>
<keyword evidence="2" id="KW-1185">Reference proteome</keyword>
<reference evidence="1" key="1">
    <citation type="journal article" date="2023" name="G3 (Bethesda)">
        <title>A reference genome for the long-term kleptoplast-retaining sea slug Elysia crispata morphotype clarki.</title>
        <authorList>
            <person name="Eastman K.E."/>
            <person name="Pendleton A.L."/>
            <person name="Shaikh M.A."/>
            <person name="Suttiyut T."/>
            <person name="Ogas R."/>
            <person name="Tomko P."/>
            <person name="Gavelis G."/>
            <person name="Widhalm J.R."/>
            <person name="Wisecaver J.H."/>
        </authorList>
    </citation>
    <scope>NUCLEOTIDE SEQUENCE</scope>
    <source>
        <strain evidence="1">ECLA1</strain>
    </source>
</reference>
<dbReference type="AlphaFoldDB" id="A0AAE1CY72"/>
<comment type="caution">
    <text evidence="1">The sequence shown here is derived from an EMBL/GenBank/DDBJ whole genome shotgun (WGS) entry which is preliminary data.</text>
</comment>
<evidence type="ECO:0000313" key="2">
    <source>
        <dbReference type="Proteomes" id="UP001283361"/>
    </source>
</evidence>
<proteinExistence type="predicted"/>
<accession>A0AAE1CY72</accession>
<protein>
    <submittedName>
        <fullName evidence="1">Uncharacterized protein</fullName>
    </submittedName>
</protein>
<gene>
    <name evidence="1" type="ORF">RRG08_050788</name>
</gene>
<dbReference type="Proteomes" id="UP001283361">
    <property type="component" value="Unassembled WGS sequence"/>
</dbReference>
<sequence length="80" mass="8967">MWGRGHNTPHPPQQALEAECELMLYSSHTNQNELEQQKVQSALGEPLNKCISAPVQISRLPYPSLKPDFQSKNVLARITA</sequence>
<name>A0AAE1CY72_9GAST</name>
<dbReference type="EMBL" id="JAWDGP010006242">
    <property type="protein sequence ID" value="KAK3744850.1"/>
    <property type="molecule type" value="Genomic_DNA"/>
</dbReference>